<dbReference type="EMBL" id="MU005975">
    <property type="protein sequence ID" value="KAF2861097.1"/>
    <property type="molecule type" value="Genomic_DNA"/>
</dbReference>
<proteinExistence type="predicted"/>
<organism evidence="2 3">
    <name type="scientific">Piedraia hortae CBS 480.64</name>
    <dbReference type="NCBI Taxonomy" id="1314780"/>
    <lineage>
        <taxon>Eukaryota</taxon>
        <taxon>Fungi</taxon>
        <taxon>Dikarya</taxon>
        <taxon>Ascomycota</taxon>
        <taxon>Pezizomycotina</taxon>
        <taxon>Dothideomycetes</taxon>
        <taxon>Dothideomycetidae</taxon>
        <taxon>Capnodiales</taxon>
        <taxon>Piedraiaceae</taxon>
        <taxon>Piedraia</taxon>
    </lineage>
</organism>
<feature type="compositionally biased region" description="Polar residues" evidence="1">
    <location>
        <begin position="207"/>
        <end position="227"/>
    </location>
</feature>
<feature type="compositionally biased region" description="Basic residues" evidence="1">
    <location>
        <begin position="125"/>
        <end position="139"/>
    </location>
</feature>
<feature type="compositionally biased region" description="Low complexity" evidence="1">
    <location>
        <begin position="84"/>
        <end position="98"/>
    </location>
</feature>
<sequence length="341" mass="37203">MPFYKTLSTKSVKAACGNAKDNVTRCLKRKNNDSTVSGTGNNTVYHHAEAVISFSFAEEPTTPTKHFLREKTSRKFKHAKEGSKSPSSATDAPSPTTQSEHDATPPARGMSSASISPSVAPLRPGKSRKHLPGLLRRRSGNSSGLSGEESNGSPSKTSIKFQPTKRSRRRAAVFTAILSDDDGGSSTATPCEQHASVEREGSERVEQSQAGTARNRNELEQVQTRTVSDGDDSIQKATLSLVREEDGPDEETRLSTIFEGIGGEAEEVEEQEGLGPEFGYTFILHDETVEDNSEAEAFFNCRESFSSEADEMFLNFVELVESKLPEWDGETFMLAKPFVPL</sequence>
<dbReference type="Proteomes" id="UP000799421">
    <property type="component" value="Unassembled WGS sequence"/>
</dbReference>
<feature type="compositionally biased region" description="Basic and acidic residues" evidence="1">
    <location>
        <begin position="195"/>
        <end position="206"/>
    </location>
</feature>
<feature type="compositionally biased region" description="Low complexity" evidence="1">
    <location>
        <begin position="140"/>
        <end position="155"/>
    </location>
</feature>
<evidence type="ECO:0000256" key="1">
    <source>
        <dbReference type="SAM" id="MobiDB-lite"/>
    </source>
</evidence>
<name>A0A6A7C1I9_9PEZI</name>
<protein>
    <submittedName>
        <fullName evidence="2">Uncharacterized protein</fullName>
    </submittedName>
</protein>
<feature type="region of interest" description="Disordered" evidence="1">
    <location>
        <begin position="63"/>
        <end position="233"/>
    </location>
</feature>
<accession>A0A6A7C1I9</accession>
<keyword evidence="3" id="KW-1185">Reference proteome</keyword>
<evidence type="ECO:0000313" key="3">
    <source>
        <dbReference type="Proteomes" id="UP000799421"/>
    </source>
</evidence>
<feature type="compositionally biased region" description="Basic and acidic residues" evidence="1">
    <location>
        <begin position="67"/>
        <end position="83"/>
    </location>
</feature>
<dbReference type="AlphaFoldDB" id="A0A6A7C1I9"/>
<evidence type="ECO:0000313" key="2">
    <source>
        <dbReference type="EMBL" id="KAF2861097.1"/>
    </source>
</evidence>
<reference evidence="2" key="1">
    <citation type="journal article" date="2020" name="Stud. Mycol.">
        <title>101 Dothideomycetes genomes: a test case for predicting lifestyles and emergence of pathogens.</title>
        <authorList>
            <person name="Haridas S."/>
            <person name="Albert R."/>
            <person name="Binder M."/>
            <person name="Bloem J."/>
            <person name="Labutti K."/>
            <person name="Salamov A."/>
            <person name="Andreopoulos B."/>
            <person name="Baker S."/>
            <person name="Barry K."/>
            <person name="Bills G."/>
            <person name="Bluhm B."/>
            <person name="Cannon C."/>
            <person name="Castanera R."/>
            <person name="Culley D."/>
            <person name="Daum C."/>
            <person name="Ezra D."/>
            <person name="Gonzalez J."/>
            <person name="Henrissat B."/>
            <person name="Kuo A."/>
            <person name="Liang C."/>
            <person name="Lipzen A."/>
            <person name="Lutzoni F."/>
            <person name="Magnuson J."/>
            <person name="Mondo S."/>
            <person name="Nolan M."/>
            <person name="Ohm R."/>
            <person name="Pangilinan J."/>
            <person name="Park H.-J."/>
            <person name="Ramirez L."/>
            <person name="Alfaro M."/>
            <person name="Sun H."/>
            <person name="Tritt A."/>
            <person name="Yoshinaga Y."/>
            <person name="Zwiers L.-H."/>
            <person name="Turgeon B."/>
            <person name="Goodwin S."/>
            <person name="Spatafora J."/>
            <person name="Crous P."/>
            <person name="Grigoriev I."/>
        </authorList>
    </citation>
    <scope>NUCLEOTIDE SEQUENCE</scope>
    <source>
        <strain evidence="2">CBS 480.64</strain>
    </source>
</reference>
<gene>
    <name evidence="2" type="ORF">K470DRAFT_294479</name>
</gene>